<gene>
    <name evidence="1" type="ORF">MTCD1_03611</name>
</gene>
<evidence type="ECO:0000313" key="1">
    <source>
        <dbReference type="EMBL" id="GAW97956.1"/>
    </source>
</evidence>
<keyword evidence="2" id="KW-1185">Reference proteome</keyword>
<dbReference type="RefSeq" id="WP_057180807.1">
    <property type="nucleotide sequence ID" value="NZ_BDQM01000062.1"/>
</dbReference>
<comment type="caution">
    <text evidence="1">The sequence shown here is derived from an EMBL/GenBank/DDBJ whole genome shotgun (WGS) entry which is preliminary data.</text>
</comment>
<sequence length="295" mass="33849">MIIATQNYDKIYQDYSDALEWMKQLGVDLGSGRTFNYHKMIKFWKDNYKTASRDDVKNQFPDFVSSMLEIHDFIAIYKSFKNEQNQHLNEIIEKLKKGVKGPINSSDETPKSTTARNFLFEALFAAKVHRPDFGVKAILNAESDTGIQIDKYKIWVECKRISTDAKIESNVRTASNQLDKIIKKQRGSGHRGIVALEVTRILNPKDELLVSNNDSSLSRSVDKIMDKFILKYSSIWQEIYTEKSNKILGIVICFSFMSTSEERKLLVHASQWAVNPRLGIEDGEKLLLQNLVANI</sequence>
<dbReference type="Proteomes" id="UP000197068">
    <property type="component" value="Unassembled WGS sequence"/>
</dbReference>
<accession>A0ABQ0N006</accession>
<evidence type="ECO:0000313" key="2">
    <source>
        <dbReference type="Proteomes" id="UP000197068"/>
    </source>
</evidence>
<name>A0ABQ0N006_9GAMM</name>
<proteinExistence type="predicted"/>
<protein>
    <recommendedName>
        <fullName evidence="3">Restriction endonuclease</fullName>
    </recommendedName>
</protein>
<evidence type="ECO:0008006" key="3">
    <source>
        <dbReference type="Google" id="ProtNLM"/>
    </source>
</evidence>
<dbReference type="EMBL" id="BDQM01000062">
    <property type="protein sequence ID" value="GAW97956.1"/>
    <property type="molecule type" value="Genomic_DNA"/>
</dbReference>
<organism evidence="1 2">
    <name type="scientific">Colwellia marinimaniae</name>
    <dbReference type="NCBI Taxonomy" id="1513592"/>
    <lineage>
        <taxon>Bacteria</taxon>
        <taxon>Pseudomonadati</taxon>
        <taxon>Pseudomonadota</taxon>
        <taxon>Gammaproteobacteria</taxon>
        <taxon>Alteromonadales</taxon>
        <taxon>Colwelliaceae</taxon>
        <taxon>Colwellia</taxon>
    </lineage>
</organism>
<reference evidence="1 2" key="1">
    <citation type="submission" date="2017-06" db="EMBL/GenBank/DDBJ databases">
        <title>Whole Genome Sequences of Colwellia marinimaniae MTCD1.</title>
        <authorList>
            <person name="Kusumoto H."/>
            <person name="Inoue M."/>
            <person name="Tanikawa K."/>
            <person name="Maeji H."/>
            <person name="Cameron J.H."/>
            <person name="Bartlett D.H."/>
        </authorList>
    </citation>
    <scope>NUCLEOTIDE SEQUENCE [LARGE SCALE GENOMIC DNA]</scope>
    <source>
        <strain evidence="1 2">MTCD1</strain>
    </source>
</reference>